<dbReference type="RefSeq" id="XP_033689858.1">
    <property type="nucleotide sequence ID" value="XM_033819907.1"/>
</dbReference>
<name>A0A6A6IWT4_9PLEO</name>
<evidence type="ECO:0000313" key="2">
    <source>
        <dbReference type="Proteomes" id="UP000800094"/>
    </source>
</evidence>
<keyword evidence="2" id="KW-1185">Reference proteome</keyword>
<gene>
    <name evidence="1" type="ORF">BU26DRAFT_146395</name>
</gene>
<accession>A0A6A6IWT4</accession>
<dbReference type="OrthoDB" id="5328688at2759"/>
<dbReference type="Proteomes" id="UP000800094">
    <property type="component" value="Unassembled WGS sequence"/>
</dbReference>
<protein>
    <recommendedName>
        <fullName evidence="3">ABM domain-containing protein</fullName>
    </recommendedName>
</protein>
<evidence type="ECO:0000313" key="1">
    <source>
        <dbReference type="EMBL" id="KAF2254854.1"/>
    </source>
</evidence>
<sequence>MDDFYLFANCNFVPDRYADWQAAYDDLALYVSSSEPTTKTYYFGIPIDYAHDFSKTTSMFAFEVYGKRDDLYTTHLTSPAMSKFLERIPAASTTGLDLNHYRCVAGFLDLAGDKSEAGIMQDMRITCTSPSARSTLVSSLSSLVNKVHQEARVNGGKDGILTYMAFSSLDDEFGARVYGRWRTREDLERFIRREDVIGFWMANKEHIRAMEQRLYVPNGKGWLHRGSGYAGEQQNEMGKEKL</sequence>
<organism evidence="1 2">
    <name type="scientific">Trematosphaeria pertusa</name>
    <dbReference type="NCBI Taxonomy" id="390896"/>
    <lineage>
        <taxon>Eukaryota</taxon>
        <taxon>Fungi</taxon>
        <taxon>Dikarya</taxon>
        <taxon>Ascomycota</taxon>
        <taxon>Pezizomycotina</taxon>
        <taxon>Dothideomycetes</taxon>
        <taxon>Pleosporomycetidae</taxon>
        <taxon>Pleosporales</taxon>
        <taxon>Massarineae</taxon>
        <taxon>Trematosphaeriaceae</taxon>
        <taxon>Trematosphaeria</taxon>
    </lineage>
</organism>
<dbReference type="GeneID" id="54573237"/>
<proteinExistence type="predicted"/>
<dbReference type="EMBL" id="ML987190">
    <property type="protein sequence ID" value="KAF2254854.1"/>
    <property type="molecule type" value="Genomic_DNA"/>
</dbReference>
<dbReference type="AlphaFoldDB" id="A0A6A6IWT4"/>
<evidence type="ECO:0008006" key="3">
    <source>
        <dbReference type="Google" id="ProtNLM"/>
    </source>
</evidence>
<reference evidence="1" key="1">
    <citation type="journal article" date="2020" name="Stud. Mycol.">
        <title>101 Dothideomycetes genomes: a test case for predicting lifestyles and emergence of pathogens.</title>
        <authorList>
            <person name="Haridas S."/>
            <person name="Albert R."/>
            <person name="Binder M."/>
            <person name="Bloem J."/>
            <person name="Labutti K."/>
            <person name="Salamov A."/>
            <person name="Andreopoulos B."/>
            <person name="Baker S."/>
            <person name="Barry K."/>
            <person name="Bills G."/>
            <person name="Bluhm B."/>
            <person name="Cannon C."/>
            <person name="Castanera R."/>
            <person name="Culley D."/>
            <person name="Daum C."/>
            <person name="Ezra D."/>
            <person name="Gonzalez J."/>
            <person name="Henrissat B."/>
            <person name="Kuo A."/>
            <person name="Liang C."/>
            <person name="Lipzen A."/>
            <person name="Lutzoni F."/>
            <person name="Magnuson J."/>
            <person name="Mondo S."/>
            <person name="Nolan M."/>
            <person name="Ohm R."/>
            <person name="Pangilinan J."/>
            <person name="Park H.-J."/>
            <person name="Ramirez L."/>
            <person name="Alfaro M."/>
            <person name="Sun H."/>
            <person name="Tritt A."/>
            <person name="Yoshinaga Y."/>
            <person name="Zwiers L.-H."/>
            <person name="Turgeon B."/>
            <person name="Goodwin S."/>
            <person name="Spatafora J."/>
            <person name="Crous P."/>
            <person name="Grigoriev I."/>
        </authorList>
    </citation>
    <scope>NUCLEOTIDE SEQUENCE</scope>
    <source>
        <strain evidence="1">CBS 122368</strain>
    </source>
</reference>